<dbReference type="Pfam" id="PF02583">
    <property type="entry name" value="Trns_repr_metal"/>
    <property type="match status" value="1"/>
</dbReference>
<name>A0A9D1EVS5_9FIRM</name>
<sequence length="93" mass="10694">MQRGDFTQADKTKINRLIKTARGQLDGILRMVEEDRYCIEISQQLMATEAILNRANREILSAHLKSCVKTAATDEEREEKIDELIGMLNKIMK</sequence>
<evidence type="ECO:0000256" key="2">
    <source>
        <dbReference type="ARBA" id="ARBA00011738"/>
    </source>
</evidence>
<protein>
    <recommendedName>
        <fullName evidence="5">Copper-sensing transcriptional repressor CsoR</fullName>
    </recommendedName>
    <alternativeName>
        <fullName evidence="6">Copper-sensitive operon repressor</fullName>
    </alternativeName>
</protein>
<dbReference type="InterPro" id="IPR038390">
    <property type="entry name" value="Metal_Tscrpt_repr_sf"/>
</dbReference>
<evidence type="ECO:0000256" key="4">
    <source>
        <dbReference type="ARBA" id="ARBA00022723"/>
    </source>
</evidence>
<evidence type="ECO:0000256" key="3">
    <source>
        <dbReference type="ARBA" id="ARBA00022490"/>
    </source>
</evidence>
<evidence type="ECO:0000313" key="8">
    <source>
        <dbReference type="Proteomes" id="UP000823935"/>
    </source>
</evidence>
<dbReference type="GO" id="GO:0005737">
    <property type="term" value="C:cytoplasm"/>
    <property type="evidence" value="ECO:0007669"/>
    <property type="project" value="UniProtKB-SubCell"/>
</dbReference>
<dbReference type="EMBL" id="DVIQ01000105">
    <property type="protein sequence ID" value="HIS32910.1"/>
    <property type="molecule type" value="Genomic_DNA"/>
</dbReference>
<gene>
    <name evidence="7" type="ORF">IAB44_15400</name>
</gene>
<evidence type="ECO:0000256" key="6">
    <source>
        <dbReference type="ARBA" id="ARBA00041544"/>
    </source>
</evidence>
<dbReference type="GO" id="GO:0046872">
    <property type="term" value="F:metal ion binding"/>
    <property type="evidence" value="ECO:0007669"/>
    <property type="project" value="UniProtKB-KW"/>
</dbReference>
<proteinExistence type="predicted"/>
<keyword evidence="4" id="KW-0479">Metal-binding</keyword>
<evidence type="ECO:0000256" key="5">
    <source>
        <dbReference type="ARBA" id="ARBA00039938"/>
    </source>
</evidence>
<dbReference type="PANTHER" id="PTHR33677:SF4">
    <property type="entry name" value="COPPER-SENSING TRANSCRIPTIONAL REPRESSOR CSOR"/>
    <property type="match status" value="1"/>
</dbReference>
<keyword evidence="3" id="KW-0963">Cytoplasm</keyword>
<comment type="subcellular location">
    <subcellularLocation>
        <location evidence="1">Cytoplasm</location>
    </subcellularLocation>
</comment>
<reference evidence="7" key="1">
    <citation type="submission" date="2020-10" db="EMBL/GenBank/DDBJ databases">
        <authorList>
            <person name="Gilroy R."/>
        </authorList>
    </citation>
    <scope>NUCLEOTIDE SEQUENCE</scope>
    <source>
        <strain evidence="7">CHK190-19873</strain>
    </source>
</reference>
<reference evidence="7" key="2">
    <citation type="journal article" date="2021" name="PeerJ">
        <title>Extensive microbial diversity within the chicken gut microbiome revealed by metagenomics and culture.</title>
        <authorList>
            <person name="Gilroy R."/>
            <person name="Ravi A."/>
            <person name="Getino M."/>
            <person name="Pursley I."/>
            <person name="Horton D.L."/>
            <person name="Alikhan N.F."/>
            <person name="Baker D."/>
            <person name="Gharbi K."/>
            <person name="Hall N."/>
            <person name="Watson M."/>
            <person name="Adriaenssens E.M."/>
            <person name="Foster-Nyarko E."/>
            <person name="Jarju S."/>
            <person name="Secka A."/>
            <person name="Antonio M."/>
            <person name="Oren A."/>
            <person name="Chaudhuri R.R."/>
            <person name="La Ragione R."/>
            <person name="Hildebrand F."/>
            <person name="Pallen M.J."/>
        </authorList>
    </citation>
    <scope>NUCLEOTIDE SEQUENCE</scope>
    <source>
        <strain evidence="7">CHK190-19873</strain>
    </source>
</reference>
<dbReference type="GO" id="GO:0003677">
    <property type="term" value="F:DNA binding"/>
    <property type="evidence" value="ECO:0007669"/>
    <property type="project" value="InterPro"/>
</dbReference>
<accession>A0A9D1EVS5</accession>
<evidence type="ECO:0000313" key="7">
    <source>
        <dbReference type="EMBL" id="HIS32910.1"/>
    </source>
</evidence>
<comment type="caution">
    <text evidence="7">The sequence shown here is derived from an EMBL/GenBank/DDBJ whole genome shotgun (WGS) entry which is preliminary data.</text>
</comment>
<dbReference type="GO" id="GO:0045892">
    <property type="term" value="P:negative regulation of DNA-templated transcription"/>
    <property type="evidence" value="ECO:0007669"/>
    <property type="project" value="UniProtKB-ARBA"/>
</dbReference>
<dbReference type="InterPro" id="IPR003735">
    <property type="entry name" value="Metal_Tscrpt_repr"/>
</dbReference>
<evidence type="ECO:0000256" key="1">
    <source>
        <dbReference type="ARBA" id="ARBA00004496"/>
    </source>
</evidence>
<dbReference type="Proteomes" id="UP000823935">
    <property type="component" value="Unassembled WGS sequence"/>
</dbReference>
<dbReference type="PANTHER" id="PTHR33677">
    <property type="entry name" value="TRANSCRIPTIONAL REPRESSOR FRMR-RELATED"/>
    <property type="match status" value="1"/>
</dbReference>
<organism evidence="7 8">
    <name type="scientific">Candidatus Limivivens intestinipullorum</name>
    <dbReference type="NCBI Taxonomy" id="2840858"/>
    <lineage>
        <taxon>Bacteria</taxon>
        <taxon>Bacillati</taxon>
        <taxon>Bacillota</taxon>
        <taxon>Clostridia</taxon>
        <taxon>Lachnospirales</taxon>
        <taxon>Lachnospiraceae</taxon>
        <taxon>Lachnospiraceae incertae sedis</taxon>
        <taxon>Candidatus Limivivens</taxon>
    </lineage>
</organism>
<dbReference type="Gene3D" id="1.20.58.1000">
    <property type="entry name" value="Metal-sensitive repressor, helix protomer"/>
    <property type="match status" value="1"/>
</dbReference>
<dbReference type="CDD" id="cd10159">
    <property type="entry name" value="CsoR-like_DUF156_2"/>
    <property type="match status" value="1"/>
</dbReference>
<comment type="subunit">
    <text evidence="2">Homodimer.</text>
</comment>
<dbReference type="AlphaFoldDB" id="A0A9D1EVS5"/>